<dbReference type="Proteomes" id="UP000649179">
    <property type="component" value="Unassembled WGS sequence"/>
</dbReference>
<protein>
    <submittedName>
        <fullName evidence="4">N-acetyltransferase</fullName>
    </submittedName>
</protein>
<proteinExistence type="predicted"/>
<evidence type="ECO:0000259" key="3">
    <source>
        <dbReference type="PROSITE" id="PS51186"/>
    </source>
</evidence>
<dbReference type="PANTHER" id="PTHR43877">
    <property type="entry name" value="AMINOALKYLPHOSPHONATE N-ACETYLTRANSFERASE-RELATED-RELATED"/>
    <property type="match status" value="1"/>
</dbReference>
<reference evidence="4" key="1">
    <citation type="journal article" date="2014" name="Int. J. Syst. Evol. Microbiol.">
        <title>Complete genome sequence of Corynebacterium casei LMG S-19264T (=DSM 44701T), isolated from a smear-ripened cheese.</title>
        <authorList>
            <consortium name="US DOE Joint Genome Institute (JGI-PGF)"/>
            <person name="Walter F."/>
            <person name="Albersmeier A."/>
            <person name="Kalinowski J."/>
            <person name="Ruckert C."/>
        </authorList>
    </citation>
    <scope>NUCLEOTIDE SEQUENCE</scope>
    <source>
        <strain evidence="4">CGMCC 1.16067</strain>
    </source>
</reference>
<accession>A0A917F2H4</accession>
<dbReference type="PROSITE" id="PS51186">
    <property type="entry name" value="GNAT"/>
    <property type="match status" value="1"/>
</dbReference>
<keyword evidence="1" id="KW-0808">Transferase</keyword>
<evidence type="ECO:0000313" key="4">
    <source>
        <dbReference type="EMBL" id="GGF41824.1"/>
    </source>
</evidence>
<dbReference type="PANTHER" id="PTHR43877:SF2">
    <property type="entry name" value="AMINOALKYLPHOSPHONATE N-ACETYLTRANSFERASE-RELATED"/>
    <property type="match status" value="1"/>
</dbReference>
<evidence type="ECO:0000256" key="2">
    <source>
        <dbReference type="ARBA" id="ARBA00023315"/>
    </source>
</evidence>
<dbReference type="CDD" id="cd04301">
    <property type="entry name" value="NAT_SF"/>
    <property type="match status" value="1"/>
</dbReference>
<dbReference type="GO" id="GO:0016747">
    <property type="term" value="F:acyltransferase activity, transferring groups other than amino-acyl groups"/>
    <property type="evidence" value="ECO:0007669"/>
    <property type="project" value="InterPro"/>
</dbReference>
<evidence type="ECO:0000313" key="5">
    <source>
        <dbReference type="Proteomes" id="UP000649179"/>
    </source>
</evidence>
<keyword evidence="2" id="KW-0012">Acyltransferase</keyword>
<name>A0A917F2H4_9ACTN</name>
<dbReference type="SUPFAM" id="SSF55729">
    <property type="entry name" value="Acyl-CoA N-acyltransferases (Nat)"/>
    <property type="match status" value="1"/>
</dbReference>
<dbReference type="Gene3D" id="3.40.630.30">
    <property type="match status" value="1"/>
</dbReference>
<dbReference type="Pfam" id="PF00583">
    <property type="entry name" value="Acetyltransf_1"/>
    <property type="match status" value="1"/>
</dbReference>
<sequence length="178" mass="19356">MVVERDETRAPTLLCVWIEQVPITHPDAVRLIAEVQEIYTARYGSPDESPVDGSEFEPPEGRFFLGYDDGPGGAPVATGAWRRSTVPALGSTRTAEIKRMFVVPTHQRRGLARQMLGHLETSAAAEGIEVLVLETGTKQPEAMAMYAAAGYEQVPGFGHYQGSPLSRCFARRLVASPA</sequence>
<evidence type="ECO:0000256" key="1">
    <source>
        <dbReference type="ARBA" id="ARBA00022679"/>
    </source>
</evidence>
<dbReference type="AlphaFoldDB" id="A0A917F2H4"/>
<feature type="domain" description="N-acetyltransferase" evidence="3">
    <location>
        <begin position="18"/>
        <end position="174"/>
    </location>
</feature>
<dbReference type="EMBL" id="BMKQ01000001">
    <property type="protein sequence ID" value="GGF41824.1"/>
    <property type="molecule type" value="Genomic_DNA"/>
</dbReference>
<reference evidence="4" key="2">
    <citation type="submission" date="2020-09" db="EMBL/GenBank/DDBJ databases">
        <authorList>
            <person name="Sun Q."/>
            <person name="Zhou Y."/>
        </authorList>
    </citation>
    <scope>NUCLEOTIDE SEQUENCE</scope>
    <source>
        <strain evidence="4">CGMCC 1.16067</strain>
    </source>
</reference>
<dbReference type="InterPro" id="IPR016181">
    <property type="entry name" value="Acyl_CoA_acyltransferase"/>
</dbReference>
<comment type="caution">
    <text evidence="4">The sequence shown here is derived from an EMBL/GenBank/DDBJ whole genome shotgun (WGS) entry which is preliminary data.</text>
</comment>
<dbReference type="InterPro" id="IPR050832">
    <property type="entry name" value="Bact_Acetyltransf"/>
</dbReference>
<keyword evidence="5" id="KW-1185">Reference proteome</keyword>
<organism evidence="4 5">
    <name type="scientific">Marmoricola endophyticus</name>
    <dbReference type="NCBI Taxonomy" id="2040280"/>
    <lineage>
        <taxon>Bacteria</taxon>
        <taxon>Bacillati</taxon>
        <taxon>Actinomycetota</taxon>
        <taxon>Actinomycetes</taxon>
        <taxon>Propionibacteriales</taxon>
        <taxon>Nocardioidaceae</taxon>
        <taxon>Marmoricola</taxon>
    </lineage>
</organism>
<gene>
    <name evidence="4" type="ORF">GCM10011519_14530</name>
</gene>
<dbReference type="InterPro" id="IPR000182">
    <property type="entry name" value="GNAT_dom"/>
</dbReference>